<evidence type="ECO:0000313" key="2">
    <source>
        <dbReference type="Proteomes" id="UP000239711"/>
    </source>
</evidence>
<dbReference type="Proteomes" id="UP000239711">
    <property type="component" value="Unassembled WGS sequence"/>
</dbReference>
<comment type="caution">
    <text evidence="1">The sequence shown here is derived from an EMBL/GenBank/DDBJ whole genome shotgun (WGS) entry which is preliminary data.</text>
</comment>
<keyword evidence="2" id="KW-1185">Reference proteome</keyword>
<dbReference type="AlphaFoldDB" id="A0A2S9IVI6"/>
<accession>A0A2S9IVI6</accession>
<evidence type="ECO:0000313" key="1">
    <source>
        <dbReference type="EMBL" id="PRD44543.1"/>
    </source>
</evidence>
<gene>
    <name evidence="1" type="ORF">C5745_19385</name>
</gene>
<dbReference type="RefSeq" id="WP_105718673.1">
    <property type="nucleotide sequence ID" value="NZ_PVBQ01000027.1"/>
</dbReference>
<dbReference type="PROSITE" id="PS51257">
    <property type="entry name" value="PROKAR_LIPOPROTEIN"/>
    <property type="match status" value="1"/>
</dbReference>
<protein>
    <submittedName>
        <fullName evidence="1">Uncharacterized protein</fullName>
    </submittedName>
</protein>
<dbReference type="OrthoDB" id="5700441at2"/>
<reference evidence="1 2" key="1">
    <citation type="submission" date="2018-02" db="EMBL/GenBank/DDBJ databases">
        <title>The draft genome of Sphingobacterium sp. 5JN-11.</title>
        <authorList>
            <person name="Liu L."/>
            <person name="Li L."/>
            <person name="Liang L."/>
            <person name="Zhang X."/>
            <person name="Wang T."/>
        </authorList>
    </citation>
    <scope>NUCLEOTIDE SEQUENCE [LARGE SCALE GENOMIC DNA]</scope>
    <source>
        <strain evidence="1 2">5JN-11</strain>
    </source>
</reference>
<organism evidence="1 2">
    <name type="scientific">Sphingobacterium haloxyli</name>
    <dbReference type="NCBI Taxonomy" id="2100533"/>
    <lineage>
        <taxon>Bacteria</taxon>
        <taxon>Pseudomonadati</taxon>
        <taxon>Bacteroidota</taxon>
        <taxon>Sphingobacteriia</taxon>
        <taxon>Sphingobacteriales</taxon>
        <taxon>Sphingobacteriaceae</taxon>
        <taxon>Sphingobacterium</taxon>
    </lineage>
</organism>
<proteinExistence type="predicted"/>
<dbReference type="EMBL" id="PVBQ01000027">
    <property type="protein sequence ID" value="PRD44543.1"/>
    <property type="molecule type" value="Genomic_DNA"/>
</dbReference>
<sequence length="224" mass="25430">MRKLIFPIVIAVLSGCDQGAILHGADDIPIDYIEGMSLDPSKIKYVDVFVNKLGKPVVELLYENKYNLIFFSCEASEQTQLLDLLTFENSPHIGISPNITYRGNGGGYVEVRFPIDYSNLLHEPFNLITEVNSQRTVTTLNDSTKFVLLENSKGFKLRHHSKSYDGIVINVLKNQITDFDGHTDLGIFIYRRKNKDYFLVTFANNPNRGLSPIKELFSTLSIQY</sequence>
<name>A0A2S9IVI6_9SPHI</name>